<gene>
    <name evidence="1" type="ORF">BCR39DRAFT_507848</name>
</gene>
<sequence>MSDSSSNSFVFPPGRPTFFSLCVLPSSLMDPSGHPTPASSSADPSFLLFGSGESLSNHLTAVHDNLCKPTPNSNATYWLMTGTLALAAAAHGTKTKINNKEITELCSAVHDYNSLQSFRETTFSGNATESELKATMGDMNDPDMKNCAEQSFRAWEKYTSDEMSPLMLQSLLSCHELHPGQTHFGYQSSMDPSFTHNLSRFEQALEAHRKPSHITEVSEVDESSGVESLIGGVEDG</sequence>
<dbReference type="Proteomes" id="UP000193986">
    <property type="component" value="Unassembled WGS sequence"/>
</dbReference>
<proteinExistence type="predicted"/>
<keyword evidence="2" id="KW-1185">Reference proteome</keyword>
<protein>
    <submittedName>
        <fullName evidence="1">Uncharacterized protein</fullName>
    </submittedName>
</protein>
<organism evidence="1 2">
    <name type="scientific">Naematelia encephala</name>
    <dbReference type="NCBI Taxonomy" id="71784"/>
    <lineage>
        <taxon>Eukaryota</taxon>
        <taxon>Fungi</taxon>
        <taxon>Dikarya</taxon>
        <taxon>Basidiomycota</taxon>
        <taxon>Agaricomycotina</taxon>
        <taxon>Tremellomycetes</taxon>
        <taxon>Tremellales</taxon>
        <taxon>Naemateliaceae</taxon>
        <taxon>Naematelia</taxon>
    </lineage>
</organism>
<evidence type="ECO:0000313" key="1">
    <source>
        <dbReference type="EMBL" id="ORY23368.1"/>
    </source>
</evidence>
<reference evidence="1 2" key="1">
    <citation type="submission" date="2016-07" db="EMBL/GenBank/DDBJ databases">
        <title>Pervasive Adenine N6-methylation of Active Genes in Fungi.</title>
        <authorList>
            <consortium name="DOE Joint Genome Institute"/>
            <person name="Mondo S.J."/>
            <person name="Dannebaum R.O."/>
            <person name="Kuo R.C."/>
            <person name="Labutti K."/>
            <person name="Haridas S."/>
            <person name="Kuo A."/>
            <person name="Salamov A."/>
            <person name="Ahrendt S.R."/>
            <person name="Lipzen A."/>
            <person name="Sullivan W."/>
            <person name="Andreopoulos W.B."/>
            <person name="Clum A."/>
            <person name="Lindquist E."/>
            <person name="Daum C."/>
            <person name="Ramamoorthy G.K."/>
            <person name="Gryganskyi A."/>
            <person name="Culley D."/>
            <person name="Magnuson J.K."/>
            <person name="James T.Y."/>
            <person name="O'Malley M.A."/>
            <person name="Stajich J.E."/>
            <person name="Spatafora J.W."/>
            <person name="Visel A."/>
            <person name="Grigoriev I.V."/>
        </authorList>
    </citation>
    <scope>NUCLEOTIDE SEQUENCE [LARGE SCALE GENOMIC DNA]</scope>
    <source>
        <strain evidence="1 2">68-887.2</strain>
    </source>
</reference>
<name>A0A1Y2ALB7_9TREE</name>
<evidence type="ECO:0000313" key="2">
    <source>
        <dbReference type="Proteomes" id="UP000193986"/>
    </source>
</evidence>
<dbReference type="AlphaFoldDB" id="A0A1Y2ALB7"/>
<comment type="caution">
    <text evidence="1">The sequence shown here is derived from an EMBL/GenBank/DDBJ whole genome shotgun (WGS) entry which is preliminary data.</text>
</comment>
<dbReference type="EMBL" id="MCFC01000080">
    <property type="protein sequence ID" value="ORY23368.1"/>
    <property type="molecule type" value="Genomic_DNA"/>
</dbReference>
<accession>A0A1Y2ALB7</accession>
<dbReference type="InParanoid" id="A0A1Y2ALB7"/>